<keyword evidence="9" id="KW-1185">Reference proteome</keyword>
<dbReference type="GO" id="GO:0008999">
    <property type="term" value="F:protein-N-terminal-alanine acetyltransferase activity"/>
    <property type="evidence" value="ECO:0007669"/>
    <property type="project" value="UniProtKB-UniRule"/>
</dbReference>
<comment type="similarity">
    <text evidence="1 5 6">Belongs to the acetyltransferase family. RimI subfamily.</text>
</comment>
<comment type="function">
    <text evidence="5 6">Acetylates the N-terminal alanine of ribosomal protein bS18.</text>
</comment>
<dbReference type="STRING" id="1354337.M983_1233"/>
<reference evidence="8 9" key="1">
    <citation type="submission" date="2016-04" db="EMBL/GenBank/DDBJ databases">
        <title>ATOL: Assembling a taxonomically balanced genome-scale reconstruction of the evolutionary history of the Enterobacteriaceae.</title>
        <authorList>
            <person name="Plunkett G.III."/>
            <person name="Neeno-Eckwall E.C."/>
            <person name="Glasner J.D."/>
            <person name="Perna N.T."/>
        </authorList>
    </citation>
    <scope>NUCLEOTIDE SEQUENCE [LARGE SCALE GENOMIC DNA]</scope>
    <source>
        <strain evidence="8 9">ATCC 19692</strain>
    </source>
</reference>
<keyword evidence="8" id="KW-0687">Ribonucleoprotein</keyword>
<proteinExistence type="inferred from homology"/>
<dbReference type="EC" id="2.3.1.266" evidence="5 6"/>
<dbReference type="GO" id="GO:0005737">
    <property type="term" value="C:cytoplasm"/>
    <property type="evidence" value="ECO:0007669"/>
    <property type="project" value="UniProtKB-SubCell"/>
</dbReference>
<evidence type="ECO:0000256" key="1">
    <source>
        <dbReference type="ARBA" id="ARBA00005395"/>
    </source>
</evidence>
<evidence type="ECO:0000256" key="2">
    <source>
        <dbReference type="ARBA" id="ARBA00022490"/>
    </source>
</evidence>
<dbReference type="Pfam" id="PF00583">
    <property type="entry name" value="Acetyltransf_1"/>
    <property type="match status" value="1"/>
</dbReference>
<dbReference type="InterPro" id="IPR043690">
    <property type="entry name" value="RimI"/>
</dbReference>
<organism evidence="8 9">
    <name type="scientific">Proteus myxofaciens ATCC 19692</name>
    <dbReference type="NCBI Taxonomy" id="1354337"/>
    <lineage>
        <taxon>Bacteria</taxon>
        <taxon>Pseudomonadati</taxon>
        <taxon>Pseudomonadota</taxon>
        <taxon>Gammaproteobacteria</taxon>
        <taxon>Enterobacterales</taxon>
        <taxon>Morganellaceae</taxon>
        <taxon>Proteus</taxon>
    </lineage>
</organism>
<comment type="subcellular location">
    <subcellularLocation>
        <location evidence="5 6">Cytoplasm</location>
    </subcellularLocation>
</comment>
<dbReference type="AlphaFoldDB" id="A0A198G8A9"/>
<dbReference type="PANTHER" id="PTHR43420">
    <property type="entry name" value="ACETYLTRANSFERASE"/>
    <property type="match status" value="1"/>
</dbReference>
<evidence type="ECO:0000313" key="9">
    <source>
        <dbReference type="Proteomes" id="UP000094023"/>
    </source>
</evidence>
<keyword evidence="3 5" id="KW-0808">Transferase</keyword>
<keyword evidence="8" id="KW-0689">Ribosomal protein</keyword>
<keyword evidence="2 5" id="KW-0963">Cytoplasm</keyword>
<dbReference type="InterPro" id="IPR050680">
    <property type="entry name" value="YpeA/RimI_acetyltransf"/>
</dbReference>
<comment type="caution">
    <text evidence="8">The sequence shown here is derived from an EMBL/GenBank/DDBJ whole genome shotgun (WGS) entry which is preliminary data.</text>
</comment>
<dbReference type="InterPro" id="IPR016181">
    <property type="entry name" value="Acyl_CoA_acyltransferase"/>
</dbReference>
<evidence type="ECO:0000256" key="6">
    <source>
        <dbReference type="RuleBase" id="RU363094"/>
    </source>
</evidence>
<dbReference type="PROSITE" id="PS51186">
    <property type="entry name" value="GNAT"/>
    <property type="match status" value="1"/>
</dbReference>
<feature type="domain" description="N-acetyltransferase" evidence="7">
    <location>
        <begin position="2"/>
        <end position="147"/>
    </location>
</feature>
<dbReference type="NCBIfam" id="NF007025">
    <property type="entry name" value="PRK09491.1"/>
    <property type="match status" value="1"/>
</dbReference>
<dbReference type="GO" id="GO:0005840">
    <property type="term" value="C:ribosome"/>
    <property type="evidence" value="ECO:0007669"/>
    <property type="project" value="UniProtKB-KW"/>
</dbReference>
<comment type="catalytic activity">
    <reaction evidence="5 6">
        <text>N-terminal L-alanyl-[ribosomal protein bS18] + acetyl-CoA = N-terminal N(alpha)-acetyl-L-alanyl-[ribosomal protein bS18] + CoA + H(+)</text>
        <dbReference type="Rhea" id="RHEA:43756"/>
        <dbReference type="Rhea" id="RHEA-COMP:10676"/>
        <dbReference type="Rhea" id="RHEA-COMP:10677"/>
        <dbReference type="ChEBI" id="CHEBI:15378"/>
        <dbReference type="ChEBI" id="CHEBI:57287"/>
        <dbReference type="ChEBI" id="CHEBI:57288"/>
        <dbReference type="ChEBI" id="CHEBI:64718"/>
        <dbReference type="ChEBI" id="CHEBI:83683"/>
        <dbReference type="EC" id="2.3.1.266"/>
    </reaction>
</comment>
<evidence type="ECO:0000256" key="4">
    <source>
        <dbReference type="ARBA" id="ARBA00023315"/>
    </source>
</evidence>
<dbReference type="InterPro" id="IPR000182">
    <property type="entry name" value="GNAT_dom"/>
</dbReference>
<evidence type="ECO:0000313" key="8">
    <source>
        <dbReference type="EMBL" id="OAT33195.1"/>
    </source>
</evidence>
<name>A0A198G8A9_9GAMM</name>
<keyword evidence="4 5" id="KW-0012">Acyltransferase</keyword>
<feature type="binding site" evidence="5">
    <location>
        <position position="108"/>
    </location>
    <ligand>
        <name>acetyl-CoA</name>
        <dbReference type="ChEBI" id="CHEBI:57288"/>
    </ligand>
</feature>
<dbReference type="CDD" id="cd04301">
    <property type="entry name" value="NAT_SF"/>
    <property type="match status" value="1"/>
</dbReference>
<accession>A0A198G8A9</accession>
<feature type="binding site" evidence="5">
    <location>
        <begin position="69"/>
        <end position="71"/>
    </location>
    <ligand>
        <name>acetyl-CoA</name>
        <dbReference type="ChEBI" id="CHEBI:57288"/>
    </ligand>
</feature>
<dbReference type="Proteomes" id="UP000094023">
    <property type="component" value="Unassembled WGS sequence"/>
</dbReference>
<dbReference type="EMBL" id="LXEN01000052">
    <property type="protein sequence ID" value="OAT33195.1"/>
    <property type="molecule type" value="Genomic_DNA"/>
</dbReference>
<dbReference type="NCBIfam" id="TIGR01575">
    <property type="entry name" value="rimI"/>
    <property type="match status" value="1"/>
</dbReference>
<dbReference type="InterPro" id="IPR006464">
    <property type="entry name" value="AcTrfase_RimI/Ard1"/>
</dbReference>
<dbReference type="PATRIC" id="fig|1354337.4.peg.1255"/>
<dbReference type="SUPFAM" id="SSF55729">
    <property type="entry name" value="Acyl-CoA N-acyltransferases (Nat)"/>
    <property type="match status" value="1"/>
</dbReference>
<dbReference type="OrthoDB" id="9796919at2"/>
<dbReference type="Gene3D" id="3.40.630.30">
    <property type="match status" value="1"/>
</dbReference>
<feature type="active site" description="Proton acceptor" evidence="5">
    <location>
        <position position="103"/>
    </location>
</feature>
<gene>
    <name evidence="5" type="primary">rimI</name>
    <name evidence="8" type="ORF">M983_1233</name>
</gene>
<dbReference type="PANTHER" id="PTHR43420:SF12">
    <property type="entry name" value="N-ACETYLTRANSFERASE DOMAIN-CONTAINING PROTEIN"/>
    <property type="match status" value="1"/>
</dbReference>
<sequence>MKTILPLDQADLPLAWQIENLSHLFPWSEKTFYSNQGNHYFNLKICVDNIIVGFAITQLILDEATLFNIAIHPDYQGKGYGKTLLLELIEKLEEKSISTLWLEVRESNEKAMHLYESIGFNSVSVRKNYYPTKTGKEDAIIMAYPISF</sequence>
<comment type="caution">
    <text evidence="5">Lacks conserved residue(s) required for the propagation of feature annotation.</text>
</comment>
<evidence type="ECO:0000256" key="5">
    <source>
        <dbReference type="HAMAP-Rule" id="MF_02210"/>
    </source>
</evidence>
<feature type="active site" description="Proton donor" evidence="5">
    <location>
        <position position="115"/>
    </location>
</feature>
<dbReference type="RefSeq" id="WP_066748706.1">
    <property type="nucleotide sequence ID" value="NZ_LXEN01000052.1"/>
</dbReference>
<evidence type="ECO:0000256" key="3">
    <source>
        <dbReference type="ARBA" id="ARBA00022679"/>
    </source>
</evidence>
<dbReference type="HAMAP" id="MF_02210">
    <property type="entry name" value="RimI"/>
    <property type="match status" value="1"/>
</dbReference>
<protein>
    <recommendedName>
        <fullName evidence="5 6">[Ribosomal protein bS18]-alanine N-acetyltransferase</fullName>
        <ecNumber evidence="5 6">2.3.1.266</ecNumber>
    </recommendedName>
</protein>
<evidence type="ECO:0000259" key="7">
    <source>
        <dbReference type="PROSITE" id="PS51186"/>
    </source>
</evidence>